<keyword evidence="12 14" id="KW-0539">Nucleus</keyword>
<dbReference type="GO" id="GO:0006950">
    <property type="term" value="P:response to stress"/>
    <property type="evidence" value="ECO:0007669"/>
    <property type="project" value="UniProtKB-ARBA"/>
</dbReference>
<feature type="region of interest" description="Disordered" evidence="16">
    <location>
        <begin position="1"/>
        <end position="29"/>
    </location>
</feature>
<keyword evidence="9 14" id="KW-0862">Zinc</keyword>
<evidence type="ECO:0000256" key="7">
    <source>
        <dbReference type="ARBA" id="ARBA00022771"/>
    </source>
</evidence>
<comment type="similarity">
    <text evidence="4 14">Belongs to the BRE1 family.</text>
</comment>
<dbReference type="InterPro" id="IPR017907">
    <property type="entry name" value="Znf_RING_CS"/>
</dbReference>
<comment type="pathway">
    <text evidence="3 14">Protein modification; protein ubiquitination.</text>
</comment>
<dbReference type="GO" id="GO:0033503">
    <property type="term" value="C:HULC complex"/>
    <property type="evidence" value="ECO:0007669"/>
    <property type="project" value="TreeGrafter"/>
</dbReference>
<evidence type="ECO:0000256" key="4">
    <source>
        <dbReference type="ARBA" id="ARBA00005555"/>
    </source>
</evidence>
<dbReference type="GO" id="GO:0061630">
    <property type="term" value="F:ubiquitin protein ligase activity"/>
    <property type="evidence" value="ECO:0007669"/>
    <property type="project" value="UniProtKB-EC"/>
</dbReference>
<proteinExistence type="inferred from homology"/>
<feature type="coiled-coil region" evidence="15">
    <location>
        <begin position="756"/>
        <end position="804"/>
    </location>
</feature>
<keyword evidence="10 14" id="KW-0156">Chromatin regulator</keyword>
<evidence type="ECO:0000256" key="2">
    <source>
        <dbReference type="ARBA" id="ARBA00004123"/>
    </source>
</evidence>
<evidence type="ECO:0000256" key="12">
    <source>
        <dbReference type="ARBA" id="ARBA00023242"/>
    </source>
</evidence>
<dbReference type="Gene3D" id="3.30.40.10">
    <property type="entry name" value="Zinc/RING finger domain, C3HC4 (zinc finger)"/>
    <property type="match status" value="1"/>
</dbReference>
<dbReference type="InterPro" id="IPR018957">
    <property type="entry name" value="Znf_C3HC4_RING-type"/>
</dbReference>
<comment type="subcellular location">
    <subcellularLocation>
        <location evidence="2 14">Nucleus</location>
    </subcellularLocation>
</comment>
<keyword evidence="7 13" id="KW-0863">Zinc-finger</keyword>
<dbReference type="EC" id="2.3.2.27" evidence="14"/>
<evidence type="ECO:0000313" key="18">
    <source>
        <dbReference type="EMBL" id="GMH00632.1"/>
    </source>
</evidence>
<evidence type="ECO:0000256" key="8">
    <source>
        <dbReference type="ARBA" id="ARBA00022786"/>
    </source>
</evidence>
<dbReference type="Proteomes" id="UP001279734">
    <property type="component" value="Unassembled WGS sequence"/>
</dbReference>
<dbReference type="EMBL" id="BSYO01000002">
    <property type="protein sequence ID" value="GMH00632.1"/>
    <property type="molecule type" value="Genomic_DNA"/>
</dbReference>
<sequence length="878" mass="100288">MGSTGEADRKRRHLSSMSPTAAPAKKQPFAAISEDKKLDTAVLQYQNQKLCQKLEAQKIEIVALENKFCQQKEKQEQYGKTLTSVDKCWEKLVDDLESCSIRTRGLGSRVGDHQHSLVTEDGVSSSVDVAFIDRLTETYATECCSTNNSPDPMVEDGNNICEKSRNILRNIVAAVDDLWLLKDGLYVALSMAVPEDGSCRQKTSNDLVNEVKNLRSTLSNLHLKHKSLAKELRDGQDSNVKNKAAFKRLRGELEGTIRELEGSNQKVDALKAEKDATKGAFFPVFNLLSKHVAGDRVGDKQKDLQDIESTLKELTDQSSSRLQELKHLHEERIGTLKKLSNLQSTLKSVKCISSSQAFQSVRQQLEKYKVDVIHYQAIFEKLQVEKDTLAWREKEANVKSDLSDVYRRSCTVADSRINELGIEIRKQIDKRRRIEPKLEESLREPGRKEIISKFKAFVSSFPDDMSNMQSQLSKCKEAAADIHSLRADVQSLIIVVNRKAKELETLSSRCAEQEAEIRRLHAVVQDLKESDIELKLFLEMYRRESIVPRTVLEARESEYRAWANLQSLKSSLDEHNLELRVKAAIEAEAISQQRLAAAEAEIADQRQKWEASKRDMSKLSDILKSKHEENDAYLSEIETIGQAYDDMQNQNQHMLQQITERDDYNIKLVLEGTRNIQMHDVLLVEKHNLEKKVQQASTSQGIFEMKAIRIEEQVKMCSEQVHKLAEDRCQASVTLENTQRRMLDARKSSHQTRESLEEVQLKVKDSRANLAELQGELDRERFLKKRMQEDLEAVKVKAAHLREQREGSAVEKLHQELQGYREILKCSICLDRAKEVVITKCYHLFCNTCVQRIIEGRHRKCPVCAASFGPNDVKPVYI</sequence>
<dbReference type="PANTHER" id="PTHR23163:SF0">
    <property type="entry name" value="E3 UBIQUITIN-PROTEIN LIGASE BRE1"/>
    <property type="match status" value="1"/>
</dbReference>
<evidence type="ECO:0000256" key="14">
    <source>
        <dbReference type="RuleBase" id="RU365038"/>
    </source>
</evidence>
<dbReference type="InterPro" id="IPR027267">
    <property type="entry name" value="AH/BAR_dom_sf"/>
</dbReference>
<feature type="domain" description="RING-type" evidence="17">
    <location>
        <begin position="826"/>
        <end position="864"/>
    </location>
</feature>
<dbReference type="SMART" id="SM00184">
    <property type="entry name" value="RING"/>
    <property type="match status" value="1"/>
</dbReference>
<accession>A0AAD3RWX6</accession>
<feature type="coiled-coil region" evidence="15">
    <location>
        <begin position="496"/>
        <end position="530"/>
    </location>
</feature>
<evidence type="ECO:0000259" key="17">
    <source>
        <dbReference type="PROSITE" id="PS50089"/>
    </source>
</evidence>
<evidence type="ECO:0000256" key="1">
    <source>
        <dbReference type="ARBA" id="ARBA00000900"/>
    </source>
</evidence>
<evidence type="ECO:0000256" key="9">
    <source>
        <dbReference type="ARBA" id="ARBA00022833"/>
    </source>
</evidence>
<dbReference type="InterPro" id="IPR013956">
    <property type="entry name" value="E3_ubiquit_lig_Bre1"/>
</dbReference>
<evidence type="ECO:0000256" key="16">
    <source>
        <dbReference type="SAM" id="MobiDB-lite"/>
    </source>
</evidence>
<dbReference type="InterPro" id="IPR001841">
    <property type="entry name" value="Znf_RING"/>
</dbReference>
<feature type="coiled-coil region" evidence="15">
    <location>
        <begin position="588"/>
        <end position="615"/>
    </location>
</feature>
<dbReference type="Pfam" id="PF00097">
    <property type="entry name" value="zf-C3HC4"/>
    <property type="match status" value="1"/>
</dbReference>
<evidence type="ECO:0000256" key="5">
    <source>
        <dbReference type="ARBA" id="ARBA00022679"/>
    </source>
</evidence>
<keyword evidence="6 14" id="KW-0479">Metal-binding</keyword>
<dbReference type="FunFam" id="3.30.40.10:FF:000414">
    <property type="entry name" value="E3 ubiquitin protein ligase"/>
    <property type="match status" value="1"/>
</dbReference>
<dbReference type="PROSITE" id="PS50089">
    <property type="entry name" value="ZF_RING_2"/>
    <property type="match status" value="1"/>
</dbReference>
<dbReference type="GO" id="GO:0008270">
    <property type="term" value="F:zinc ion binding"/>
    <property type="evidence" value="ECO:0007669"/>
    <property type="project" value="UniProtKB-KW"/>
</dbReference>
<name>A0AAD3RWX6_NEPGR</name>
<dbReference type="CDD" id="cd16499">
    <property type="entry name" value="RING-HC_Bre1-like"/>
    <property type="match status" value="1"/>
</dbReference>
<protein>
    <recommendedName>
        <fullName evidence="14">E3 ubiquitin protein ligase</fullName>
        <ecNumber evidence="14">2.3.2.27</ecNumber>
    </recommendedName>
</protein>
<keyword evidence="19" id="KW-1185">Reference proteome</keyword>
<keyword evidence="5 14" id="KW-0808">Transferase</keyword>
<evidence type="ECO:0000313" key="19">
    <source>
        <dbReference type="Proteomes" id="UP001279734"/>
    </source>
</evidence>
<evidence type="ECO:0000256" key="11">
    <source>
        <dbReference type="ARBA" id="ARBA00023054"/>
    </source>
</evidence>
<comment type="catalytic activity">
    <reaction evidence="1 14">
        <text>S-ubiquitinyl-[E2 ubiquitin-conjugating enzyme]-L-cysteine + [acceptor protein]-L-lysine = [E2 ubiquitin-conjugating enzyme]-L-cysteine + N(6)-ubiquitinyl-[acceptor protein]-L-lysine.</text>
        <dbReference type="EC" id="2.3.2.27"/>
    </reaction>
</comment>
<dbReference type="SUPFAM" id="SSF57850">
    <property type="entry name" value="RING/U-box"/>
    <property type="match status" value="1"/>
</dbReference>
<comment type="caution">
    <text evidence="18">The sequence shown here is derived from an EMBL/GenBank/DDBJ whole genome shotgun (WGS) entry which is preliminary data.</text>
</comment>
<keyword evidence="8 14" id="KW-0833">Ubl conjugation pathway</keyword>
<organism evidence="18 19">
    <name type="scientific">Nepenthes gracilis</name>
    <name type="common">Slender pitcher plant</name>
    <dbReference type="NCBI Taxonomy" id="150966"/>
    <lineage>
        <taxon>Eukaryota</taxon>
        <taxon>Viridiplantae</taxon>
        <taxon>Streptophyta</taxon>
        <taxon>Embryophyta</taxon>
        <taxon>Tracheophyta</taxon>
        <taxon>Spermatophyta</taxon>
        <taxon>Magnoliopsida</taxon>
        <taxon>eudicotyledons</taxon>
        <taxon>Gunneridae</taxon>
        <taxon>Pentapetalae</taxon>
        <taxon>Caryophyllales</taxon>
        <taxon>Nepenthaceae</taxon>
        <taxon>Nepenthes</taxon>
    </lineage>
</organism>
<dbReference type="AlphaFoldDB" id="A0AAD3RWX6"/>
<dbReference type="GO" id="GO:0016567">
    <property type="term" value="P:protein ubiquitination"/>
    <property type="evidence" value="ECO:0007669"/>
    <property type="project" value="UniProtKB-UniRule"/>
</dbReference>
<reference evidence="18" key="1">
    <citation type="submission" date="2023-05" db="EMBL/GenBank/DDBJ databases">
        <title>Nepenthes gracilis genome sequencing.</title>
        <authorList>
            <person name="Fukushima K."/>
        </authorList>
    </citation>
    <scope>NUCLEOTIDE SEQUENCE</scope>
    <source>
        <strain evidence="18">SING2019-196</strain>
    </source>
</reference>
<evidence type="ECO:0000256" key="6">
    <source>
        <dbReference type="ARBA" id="ARBA00022723"/>
    </source>
</evidence>
<dbReference type="PANTHER" id="PTHR23163">
    <property type="entry name" value="RING FINGER PROTEIN-RELATED"/>
    <property type="match status" value="1"/>
</dbReference>
<gene>
    <name evidence="18" type="ORF">Nepgr_002471</name>
</gene>
<keyword evidence="11 14" id="KW-0175">Coiled coil</keyword>
<evidence type="ECO:0000256" key="3">
    <source>
        <dbReference type="ARBA" id="ARBA00004906"/>
    </source>
</evidence>
<evidence type="ECO:0000256" key="10">
    <source>
        <dbReference type="ARBA" id="ARBA00022853"/>
    </source>
</evidence>
<dbReference type="GO" id="GO:0005634">
    <property type="term" value="C:nucleus"/>
    <property type="evidence" value="ECO:0007669"/>
    <property type="project" value="UniProtKB-SubCell"/>
</dbReference>
<evidence type="ECO:0000256" key="13">
    <source>
        <dbReference type="PROSITE-ProRule" id="PRU00175"/>
    </source>
</evidence>
<dbReference type="InterPro" id="IPR013083">
    <property type="entry name" value="Znf_RING/FYVE/PHD"/>
</dbReference>
<dbReference type="PROSITE" id="PS00518">
    <property type="entry name" value="ZF_RING_1"/>
    <property type="match status" value="1"/>
</dbReference>
<evidence type="ECO:0000256" key="15">
    <source>
        <dbReference type="SAM" id="Coils"/>
    </source>
</evidence>
<dbReference type="Gene3D" id="1.20.1270.60">
    <property type="entry name" value="Arfaptin homology (AH) domain/BAR domain"/>
    <property type="match status" value="1"/>
</dbReference>
<dbReference type="GO" id="GO:0006325">
    <property type="term" value="P:chromatin organization"/>
    <property type="evidence" value="ECO:0007669"/>
    <property type="project" value="UniProtKB-KW"/>
</dbReference>